<keyword evidence="2" id="KW-1185">Reference proteome</keyword>
<sequence>MIFDVTTSPTAVMPVMRRIAVKDYLKNFELIGTLKIADKITEIWTYIPHVQGVRLKLLKNYNIRIR</sequence>
<organism evidence="1 2">
    <name type="scientific">Strongylus vulgaris</name>
    <name type="common">Blood worm</name>
    <dbReference type="NCBI Taxonomy" id="40348"/>
    <lineage>
        <taxon>Eukaryota</taxon>
        <taxon>Metazoa</taxon>
        <taxon>Ecdysozoa</taxon>
        <taxon>Nematoda</taxon>
        <taxon>Chromadorea</taxon>
        <taxon>Rhabditida</taxon>
        <taxon>Rhabditina</taxon>
        <taxon>Rhabditomorpha</taxon>
        <taxon>Strongyloidea</taxon>
        <taxon>Strongylidae</taxon>
        <taxon>Strongylus</taxon>
    </lineage>
</organism>
<evidence type="ECO:0000313" key="1">
    <source>
        <dbReference type="EMBL" id="VDM73566.1"/>
    </source>
</evidence>
<evidence type="ECO:0000313" key="2">
    <source>
        <dbReference type="Proteomes" id="UP000270094"/>
    </source>
</evidence>
<gene>
    <name evidence="1" type="ORF">SVUK_LOCUS8564</name>
</gene>
<proteinExistence type="predicted"/>
<protein>
    <submittedName>
        <fullName evidence="1">Uncharacterized protein</fullName>
    </submittedName>
</protein>
<reference evidence="1 2" key="1">
    <citation type="submission" date="2018-11" db="EMBL/GenBank/DDBJ databases">
        <authorList>
            <consortium name="Pathogen Informatics"/>
        </authorList>
    </citation>
    <scope>NUCLEOTIDE SEQUENCE [LARGE SCALE GENOMIC DNA]</scope>
</reference>
<accession>A0A3P7ITX4</accession>
<dbReference type="AlphaFoldDB" id="A0A3P7ITX4"/>
<dbReference type="OrthoDB" id="5859258at2759"/>
<dbReference type="Proteomes" id="UP000270094">
    <property type="component" value="Unassembled WGS sequence"/>
</dbReference>
<name>A0A3P7ITX4_STRVU</name>
<dbReference type="EMBL" id="UYYB01031356">
    <property type="protein sequence ID" value="VDM73566.1"/>
    <property type="molecule type" value="Genomic_DNA"/>
</dbReference>